<dbReference type="PANTHER" id="PTHR34203:SF13">
    <property type="entry name" value="EXPRESSED PROTEIN"/>
    <property type="match status" value="1"/>
</dbReference>
<reference evidence="2 3" key="1">
    <citation type="journal article" date="2013" name="Genome Biol. Evol.">
        <title>Genomes of Stigonematalean cyanobacteria (subsection V) and the evolution of oxygenic photosynthesis from prokaryotes to plastids.</title>
        <authorList>
            <person name="Dagan T."/>
            <person name="Roettger M."/>
            <person name="Stucken K."/>
            <person name="Landan G."/>
            <person name="Koch R."/>
            <person name="Major P."/>
            <person name="Gould S.B."/>
            <person name="Goremykin V.V."/>
            <person name="Rippka R."/>
            <person name="Tandeau de Marsac N."/>
            <person name="Gugger M."/>
            <person name="Lockhart P.J."/>
            <person name="Allen J.F."/>
            <person name="Brune I."/>
            <person name="Maus I."/>
            <person name="Puhler A."/>
            <person name="Martin W.F."/>
        </authorList>
    </citation>
    <scope>NUCLEOTIDE SEQUENCE [LARGE SCALE GENOMIC DNA]</scope>
    <source>
        <strain evidence="2 3">PCC 7110</strain>
    </source>
</reference>
<proteinExistence type="predicted"/>
<sequence length="212" mass="23628">MKLTYRLNRGDIQGIREVWLDEAYRLPFPLEPKLVIDLGANIGLTSLWLWKHYHCDRIIAVEPNQSNAALVQKNFTDNGVNGNVIEAAVGSTDGTVIFEASNESNLGRVVTGEAQNKSGEEVKMMSMATLLANLPQDEVVNLVKMDIEGGEQDLICGDLRWLQRVKAMIAEFHPDVIDYPGLVKTIEQQGFQYIPARSVTPHNMDAFLQVSC</sequence>
<dbReference type="InterPro" id="IPR052514">
    <property type="entry name" value="SAM-dependent_MTase"/>
</dbReference>
<dbReference type="NCBIfam" id="TIGR01444">
    <property type="entry name" value="fkbM_fam"/>
    <property type="match status" value="1"/>
</dbReference>
<dbReference type="SUPFAM" id="SSF53335">
    <property type="entry name" value="S-adenosyl-L-methionine-dependent methyltransferases"/>
    <property type="match status" value="1"/>
</dbReference>
<dbReference type="InterPro" id="IPR029063">
    <property type="entry name" value="SAM-dependent_MTases_sf"/>
</dbReference>
<dbReference type="STRING" id="128403.WA1_01010"/>
<evidence type="ECO:0000313" key="3">
    <source>
        <dbReference type="Proteomes" id="UP000076925"/>
    </source>
</evidence>
<accession>A0A139XGF1</accession>
<gene>
    <name evidence="2" type="ORF">WA1_01010</name>
</gene>
<dbReference type="PANTHER" id="PTHR34203">
    <property type="entry name" value="METHYLTRANSFERASE, FKBM FAMILY PROTEIN"/>
    <property type="match status" value="1"/>
</dbReference>
<comment type="caution">
    <text evidence="2">The sequence shown here is derived from an EMBL/GenBank/DDBJ whole genome shotgun (WGS) entry which is preliminary data.</text>
</comment>
<dbReference type="AlphaFoldDB" id="A0A139XGF1"/>
<keyword evidence="3" id="KW-1185">Reference proteome</keyword>
<dbReference type="Gene3D" id="3.40.50.150">
    <property type="entry name" value="Vaccinia Virus protein VP39"/>
    <property type="match status" value="1"/>
</dbReference>
<evidence type="ECO:0000313" key="2">
    <source>
        <dbReference type="EMBL" id="KYC43776.1"/>
    </source>
</evidence>
<evidence type="ECO:0000259" key="1">
    <source>
        <dbReference type="Pfam" id="PF05050"/>
    </source>
</evidence>
<dbReference type="EMBL" id="ANNX02000012">
    <property type="protein sequence ID" value="KYC43776.1"/>
    <property type="molecule type" value="Genomic_DNA"/>
</dbReference>
<feature type="domain" description="Methyltransferase FkbM" evidence="1">
    <location>
        <begin position="37"/>
        <end position="193"/>
    </location>
</feature>
<dbReference type="Proteomes" id="UP000076925">
    <property type="component" value="Unassembled WGS sequence"/>
</dbReference>
<dbReference type="Pfam" id="PF05050">
    <property type="entry name" value="Methyltransf_21"/>
    <property type="match status" value="1"/>
</dbReference>
<name>A0A139XGF1_9CYAN</name>
<organism evidence="2 3">
    <name type="scientific">Scytonema hofmannii PCC 7110</name>
    <dbReference type="NCBI Taxonomy" id="128403"/>
    <lineage>
        <taxon>Bacteria</taxon>
        <taxon>Bacillati</taxon>
        <taxon>Cyanobacteriota</taxon>
        <taxon>Cyanophyceae</taxon>
        <taxon>Nostocales</taxon>
        <taxon>Scytonemataceae</taxon>
        <taxon>Scytonema</taxon>
    </lineage>
</organism>
<protein>
    <recommendedName>
        <fullName evidence="1">Methyltransferase FkbM domain-containing protein</fullName>
    </recommendedName>
</protein>
<dbReference type="InterPro" id="IPR006342">
    <property type="entry name" value="FkbM_mtfrase"/>
</dbReference>